<keyword evidence="3" id="KW-1185">Reference proteome</keyword>
<accession>A0A840UMZ6</accession>
<keyword evidence="1" id="KW-0732">Signal</keyword>
<proteinExistence type="predicted"/>
<evidence type="ECO:0000256" key="1">
    <source>
        <dbReference type="SAM" id="SignalP"/>
    </source>
</evidence>
<dbReference type="Proteomes" id="UP000591735">
    <property type="component" value="Unassembled WGS sequence"/>
</dbReference>
<feature type="signal peptide" evidence="1">
    <location>
        <begin position="1"/>
        <end position="25"/>
    </location>
</feature>
<sequence>MNNKPNLLATTLAFALTALASAPLAAEQIVVPVGTQGKQNQIEVPNNGVTQASVRERWGEPTDIRGPVGQPPITQWHYAGFIVYFEGNRVLHTVIRPSR</sequence>
<comment type="caution">
    <text evidence="2">The sequence shown here is derived from an EMBL/GenBank/DDBJ whole genome shotgun (WGS) entry which is preliminary data.</text>
</comment>
<protein>
    <recommendedName>
        <fullName evidence="4">Phosphodiesterase</fullName>
    </recommendedName>
</protein>
<dbReference type="AlphaFoldDB" id="A0A840UMZ6"/>
<organism evidence="2 3">
    <name type="scientific">Marinobacter oulmenensis</name>
    <dbReference type="NCBI Taxonomy" id="643747"/>
    <lineage>
        <taxon>Bacteria</taxon>
        <taxon>Pseudomonadati</taxon>
        <taxon>Pseudomonadota</taxon>
        <taxon>Gammaproteobacteria</taxon>
        <taxon>Pseudomonadales</taxon>
        <taxon>Marinobacteraceae</taxon>
        <taxon>Marinobacter</taxon>
    </lineage>
</organism>
<evidence type="ECO:0008006" key="4">
    <source>
        <dbReference type="Google" id="ProtNLM"/>
    </source>
</evidence>
<feature type="chain" id="PRO_5032512537" description="Phosphodiesterase" evidence="1">
    <location>
        <begin position="26"/>
        <end position="99"/>
    </location>
</feature>
<dbReference type="EMBL" id="JACHFE010000008">
    <property type="protein sequence ID" value="MBB5322456.1"/>
    <property type="molecule type" value="Genomic_DNA"/>
</dbReference>
<name>A0A840UMZ6_9GAMM</name>
<gene>
    <name evidence="2" type="ORF">HNR38_002957</name>
</gene>
<dbReference type="RefSeq" id="WP_183705668.1">
    <property type="nucleotide sequence ID" value="NZ_JACHFE010000008.1"/>
</dbReference>
<reference evidence="2 3" key="1">
    <citation type="submission" date="2020-08" db="EMBL/GenBank/DDBJ databases">
        <title>Genomic Encyclopedia of Type Strains, Phase IV (KMG-IV): sequencing the most valuable type-strain genomes for metagenomic binning, comparative biology and taxonomic classification.</title>
        <authorList>
            <person name="Goeker M."/>
        </authorList>
    </citation>
    <scope>NUCLEOTIDE SEQUENCE [LARGE SCALE GENOMIC DNA]</scope>
    <source>
        <strain evidence="2 3">DSM 22359</strain>
    </source>
</reference>
<evidence type="ECO:0000313" key="2">
    <source>
        <dbReference type="EMBL" id="MBB5322456.1"/>
    </source>
</evidence>
<evidence type="ECO:0000313" key="3">
    <source>
        <dbReference type="Proteomes" id="UP000591735"/>
    </source>
</evidence>